<accession>A0A699Y5N7</accession>
<evidence type="ECO:0000259" key="1">
    <source>
        <dbReference type="PROSITE" id="PS51670"/>
    </source>
</evidence>
<reference evidence="2 3" key="1">
    <citation type="submission" date="2020-02" db="EMBL/GenBank/DDBJ databases">
        <title>Draft genome sequence of Haematococcus lacustris strain NIES-144.</title>
        <authorList>
            <person name="Morimoto D."/>
            <person name="Nakagawa S."/>
            <person name="Yoshida T."/>
            <person name="Sawayama S."/>
        </authorList>
    </citation>
    <scope>NUCLEOTIDE SEQUENCE [LARGE SCALE GENOMIC DNA]</scope>
    <source>
        <strain evidence="2 3">NIES-144</strain>
    </source>
</reference>
<evidence type="ECO:0000313" key="2">
    <source>
        <dbReference type="EMBL" id="GFH05540.1"/>
    </source>
</evidence>
<dbReference type="PANTHER" id="PTHR31485">
    <property type="entry name" value="PEPTIDYL SERINE ALPHA-GALACTOSYLTRANSFERASE"/>
    <property type="match status" value="1"/>
</dbReference>
<organism evidence="2 3">
    <name type="scientific">Haematococcus lacustris</name>
    <name type="common">Green alga</name>
    <name type="synonym">Haematococcus pluvialis</name>
    <dbReference type="NCBI Taxonomy" id="44745"/>
    <lineage>
        <taxon>Eukaryota</taxon>
        <taxon>Viridiplantae</taxon>
        <taxon>Chlorophyta</taxon>
        <taxon>core chlorophytes</taxon>
        <taxon>Chlorophyceae</taxon>
        <taxon>CS clade</taxon>
        <taxon>Chlamydomonadales</taxon>
        <taxon>Haematococcaceae</taxon>
        <taxon>Haematococcus</taxon>
    </lineage>
</organism>
<feature type="non-terminal residue" evidence="2">
    <location>
        <position position="335"/>
    </location>
</feature>
<protein>
    <submittedName>
        <fullName evidence="2">ShKT domain-containing protein</fullName>
    </submittedName>
</protein>
<dbReference type="AlphaFoldDB" id="A0A699Y5N7"/>
<dbReference type="Pfam" id="PF01549">
    <property type="entry name" value="ShK"/>
    <property type="match status" value="1"/>
</dbReference>
<dbReference type="Proteomes" id="UP000485058">
    <property type="component" value="Unassembled WGS sequence"/>
</dbReference>
<feature type="domain" description="ShKT" evidence="1">
    <location>
        <begin position="266"/>
        <end position="300"/>
    </location>
</feature>
<comment type="caution">
    <text evidence="2">The sequence shown here is derived from an EMBL/GenBank/DDBJ whole genome shotgun (WGS) entry which is preliminary data.</text>
</comment>
<sequence length="335" mass="37978">MVLRKPFLVEDMHPSRGNAVGARYTYMIGVANELADRHIPEVPKRNDTRAGPYGRRADQVGGFFFVHKDDLKRMSKGWLKYTEDVRADDQAYRLSGDVYAIHPGDKPWISEMYGYAFGAAKADVWHDWDGDSMIYPQYEPRAIPKLMHYGLLFEIPGTSYKFDKHWHYGFDVKRCPPWDLAGHSTSAGIFKPPPRPSTLTNRANPTQYYRDLLSIDTAATLNAAFCDYHLEHCSPSQQLYDVCSEALNLYQEVQDAVEELEKEFKCRDWEARCADWVKAGECNNNRDFMEANCAKSCNKCSNLTTEVPRNRPLQALATLAAMKVALAGGATVVAQ</sequence>
<keyword evidence="3" id="KW-1185">Reference proteome</keyword>
<dbReference type="PANTHER" id="PTHR31485:SF7">
    <property type="entry name" value="PEPTIDYL SERINE ALPHA-GALACTOSYLTRANSFERASE"/>
    <property type="match status" value="1"/>
</dbReference>
<dbReference type="GO" id="GO:0016757">
    <property type="term" value="F:glycosyltransferase activity"/>
    <property type="evidence" value="ECO:0007669"/>
    <property type="project" value="InterPro"/>
</dbReference>
<dbReference type="EMBL" id="BLLF01000001">
    <property type="protein sequence ID" value="GFH05540.1"/>
    <property type="molecule type" value="Genomic_DNA"/>
</dbReference>
<dbReference type="Gene3D" id="1.10.10.1940">
    <property type="match status" value="1"/>
</dbReference>
<gene>
    <name evidence="2" type="ORF">HaLaN_00020</name>
</gene>
<name>A0A699Y5N7_HAELA</name>
<evidence type="ECO:0000313" key="3">
    <source>
        <dbReference type="Proteomes" id="UP000485058"/>
    </source>
</evidence>
<proteinExistence type="predicted"/>
<dbReference type="InterPro" id="IPR003582">
    <property type="entry name" value="ShKT_dom"/>
</dbReference>
<feature type="non-terminal residue" evidence="2">
    <location>
        <position position="1"/>
    </location>
</feature>
<dbReference type="InterPro" id="IPR044845">
    <property type="entry name" value="HPAT/SRGT1-like"/>
</dbReference>
<dbReference type="PROSITE" id="PS51670">
    <property type="entry name" value="SHKT"/>
    <property type="match status" value="1"/>
</dbReference>
<dbReference type="SMART" id="SM00254">
    <property type="entry name" value="ShKT"/>
    <property type="match status" value="1"/>
</dbReference>